<evidence type="ECO:0000256" key="1">
    <source>
        <dbReference type="ARBA" id="ARBA00004141"/>
    </source>
</evidence>
<dbReference type="PANTHER" id="PTHR37422">
    <property type="entry name" value="TEICHURONIC ACID BIOSYNTHESIS PROTEIN TUAE"/>
    <property type="match status" value="1"/>
</dbReference>
<gene>
    <name evidence="9" type="ORF">MMF98_21530</name>
</gene>
<keyword evidence="3 5" id="KW-1133">Transmembrane helix</keyword>
<feature type="domain" description="Virulence factor membrane-bound polymerase C-terminal" evidence="7">
    <location>
        <begin position="335"/>
        <end position="516"/>
    </location>
</feature>
<reference evidence="9" key="1">
    <citation type="submission" date="2022-03" db="EMBL/GenBank/DDBJ databases">
        <authorList>
            <person name="Woo C.Y."/>
        </authorList>
    </citation>
    <scope>NUCLEOTIDE SEQUENCE</scope>
    <source>
        <strain evidence="9">CYS-02</strain>
    </source>
</reference>
<feature type="transmembrane region" description="Helical" evidence="5">
    <location>
        <begin position="64"/>
        <end position="81"/>
    </location>
</feature>
<name>A0A9X1VZL5_9BURK</name>
<evidence type="ECO:0000259" key="8">
    <source>
        <dbReference type="Pfam" id="PF15864"/>
    </source>
</evidence>
<dbReference type="InterPro" id="IPR007016">
    <property type="entry name" value="O-antigen_ligase-rel_domated"/>
</dbReference>
<evidence type="ECO:0000256" key="4">
    <source>
        <dbReference type="ARBA" id="ARBA00023136"/>
    </source>
</evidence>
<feature type="domain" description="Protein glycosylation ligase" evidence="8">
    <location>
        <begin position="131"/>
        <end position="154"/>
    </location>
</feature>
<feature type="transmembrane region" description="Helical" evidence="5">
    <location>
        <begin position="161"/>
        <end position="178"/>
    </location>
</feature>
<dbReference type="Pfam" id="PF11846">
    <property type="entry name" value="Wzy_C_2"/>
    <property type="match status" value="1"/>
</dbReference>
<feature type="domain" description="O-antigen ligase-related" evidence="6">
    <location>
        <begin position="168"/>
        <end position="312"/>
    </location>
</feature>
<dbReference type="GO" id="GO:0016020">
    <property type="term" value="C:membrane"/>
    <property type="evidence" value="ECO:0007669"/>
    <property type="project" value="UniProtKB-SubCell"/>
</dbReference>
<feature type="transmembrane region" description="Helical" evidence="5">
    <location>
        <begin position="304"/>
        <end position="323"/>
    </location>
</feature>
<accession>A0A9X1VZL5</accession>
<feature type="transmembrane region" description="Helical" evidence="5">
    <location>
        <begin position="209"/>
        <end position="228"/>
    </location>
</feature>
<sequence length="528" mass="58181">MAVPWLNPFAPGPSPAVLGLCVAWACAACLLFLVPWSTPWLTAKWLLACALVVVLHGLSVEVLATVAGLAMLLVFAGFGLTGARRGQQVLEPLVAGLLLAALLSACAGLLQYFGLEQGLAGWVNHAQPREAFANLRQRNQFATLTVIGLAAVLWFRVRGQLALHAGWMVLLLVAGNVVSASRTGLFQIVLLLVLAWCWRASLPKPCRTLLAATVPMYLAVWLLLQWILDAPGGAFMRFDLQSEGCASRLVLWRNVLDLIGQRPVWGWGVGELDYAHYITLYPGERFCSILDNAHNLPLHMAVELGVPAALLICGGLVWLVLRARPWRETQATRQLAWSVLAVIMLHSFLEYPLWYTPFQMAFGLSLGLLLRPAGAAAGDSWPPGARTAQRVCAALLLAACAAVYGDYSRISQIYLPPEARDPAYRDDTLRKLQNSWFFQNQVRFAELSVTSLTRENAAQQHALAKELLHYSPEPKVIERLIESAVMLGLDDEALFHLVRYQKAFPAEYARWAQLNADVAKEPPWRGTQ</sequence>
<keyword evidence="4 5" id="KW-0472">Membrane</keyword>
<dbReference type="AlphaFoldDB" id="A0A9X1VZL5"/>
<feature type="transmembrane region" description="Helical" evidence="5">
    <location>
        <begin position="41"/>
        <end position="58"/>
    </location>
</feature>
<evidence type="ECO:0000313" key="9">
    <source>
        <dbReference type="EMBL" id="MCJ0765804.1"/>
    </source>
</evidence>
<feature type="transmembrane region" description="Helical" evidence="5">
    <location>
        <begin position="93"/>
        <end position="115"/>
    </location>
</feature>
<dbReference type="PANTHER" id="PTHR37422:SF13">
    <property type="entry name" value="LIPOPOLYSACCHARIDE BIOSYNTHESIS PROTEIN PA4999-RELATED"/>
    <property type="match status" value="1"/>
</dbReference>
<dbReference type="EMBL" id="JALGBI010000003">
    <property type="protein sequence ID" value="MCJ0765804.1"/>
    <property type="molecule type" value="Genomic_DNA"/>
</dbReference>
<proteinExistence type="predicted"/>
<feature type="transmembrane region" description="Helical" evidence="5">
    <location>
        <begin position="184"/>
        <end position="202"/>
    </location>
</feature>
<organism evidence="9 10">
    <name type="scientific">Variovorax terrae</name>
    <dbReference type="NCBI Taxonomy" id="2923278"/>
    <lineage>
        <taxon>Bacteria</taxon>
        <taxon>Pseudomonadati</taxon>
        <taxon>Pseudomonadota</taxon>
        <taxon>Betaproteobacteria</taxon>
        <taxon>Burkholderiales</taxon>
        <taxon>Comamonadaceae</taxon>
        <taxon>Variovorax</taxon>
    </lineage>
</organism>
<evidence type="ECO:0000259" key="7">
    <source>
        <dbReference type="Pfam" id="PF11846"/>
    </source>
</evidence>
<evidence type="ECO:0000256" key="3">
    <source>
        <dbReference type="ARBA" id="ARBA00022989"/>
    </source>
</evidence>
<dbReference type="RefSeq" id="WP_243309395.1">
    <property type="nucleotide sequence ID" value="NZ_JALGBI010000003.1"/>
</dbReference>
<dbReference type="Pfam" id="PF15864">
    <property type="entry name" value="PglL_A"/>
    <property type="match status" value="1"/>
</dbReference>
<feature type="transmembrane region" description="Helical" evidence="5">
    <location>
        <begin position="135"/>
        <end position="154"/>
    </location>
</feature>
<evidence type="ECO:0000313" key="10">
    <source>
        <dbReference type="Proteomes" id="UP001139447"/>
    </source>
</evidence>
<dbReference type="Pfam" id="PF04932">
    <property type="entry name" value="Wzy_C"/>
    <property type="match status" value="1"/>
</dbReference>
<keyword evidence="2 5" id="KW-0812">Transmembrane</keyword>
<evidence type="ECO:0000256" key="2">
    <source>
        <dbReference type="ARBA" id="ARBA00022692"/>
    </source>
</evidence>
<keyword evidence="10" id="KW-1185">Reference proteome</keyword>
<evidence type="ECO:0000259" key="6">
    <source>
        <dbReference type="Pfam" id="PF04932"/>
    </source>
</evidence>
<dbReference type="InterPro" id="IPR051533">
    <property type="entry name" value="WaaL-like"/>
</dbReference>
<feature type="transmembrane region" description="Helical" evidence="5">
    <location>
        <begin position="16"/>
        <end position="34"/>
    </location>
</feature>
<dbReference type="Proteomes" id="UP001139447">
    <property type="component" value="Unassembled WGS sequence"/>
</dbReference>
<comment type="caution">
    <text evidence="9">The sequence shown here is derived from an EMBL/GenBank/DDBJ whole genome shotgun (WGS) entry which is preliminary data.</text>
</comment>
<evidence type="ECO:0000256" key="5">
    <source>
        <dbReference type="SAM" id="Phobius"/>
    </source>
</evidence>
<comment type="subcellular location">
    <subcellularLocation>
        <location evidence="1">Membrane</location>
        <topology evidence="1">Multi-pass membrane protein</topology>
    </subcellularLocation>
</comment>
<feature type="transmembrane region" description="Helical" evidence="5">
    <location>
        <begin position="335"/>
        <end position="354"/>
    </location>
</feature>
<dbReference type="InterPro" id="IPR031726">
    <property type="entry name" value="PglL_A"/>
</dbReference>
<protein>
    <submittedName>
        <fullName evidence="9">Wzy polymerase domain-containing protein</fullName>
    </submittedName>
</protein>
<dbReference type="InterPro" id="IPR021797">
    <property type="entry name" value="Wzy_C_2"/>
</dbReference>